<feature type="transmembrane region" description="Helical" evidence="6">
    <location>
        <begin position="134"/>
        <end position="152"/>
    </location>
</feature>
<evidence type="ECO:0000313" key="8">
    <source>
        <dbReference type="Proteomes" id="UP001523262"/>
    </source>
</evidence>
<feature type="transmembrane region" description="Helical" evidence="6">
    <location>
        <begin position="103"/>
        <end position="122"/>
    </location>
</feature>
<evidence type="ECO:0000256" key="4">
    <source>
        <dbReference type="ARBA" id="ARBA00022989"/>
    </source>
</evidence>
<evidence type="ECO:0000256" key="1">
    <source>
        <dbReference type="ARBA" id="ARBA00004141"/>
    </source>
</evidence>
<evidence type="ECO:0000256" key="3">
    <source>
        <dbReference type="ARBA" id="ARBA00022692"/>
    </source>
</evidence>
<keyword evidence="3 6" id="KW-0812">Transmembrane</keyword>
<feature type="transmembrane region" description="Helical" evidence="6">
    <location>
        <begin position="74"/>
        <end position="96"/>
    </location>
</feature>
<sequence length="216" mass="23734">MSTISLSKDKQQSVLAKVYAYMFIGLMITALTSYEVSQNIAAVELTKNTFFLIVLFQLGLVVALSFFITRVHPIVATGLFILYSISTGVVLSLILLAYTQSSVTSAFVTTAGVFGLSSFYAVTTKRNLNAWGGYLFMGVIGLILSSVINFFIGSGPMDFVISIIGVVLFIGLTAYDTQKITTNREYATYPVLGAFILYLDFINMFLYILRLFGSKK</sequence>
<dbReference type="Pfam" id="PF01027">
    <property type="entry name" value="Bax1-I"/>
    <property type="match status" value="1"/>
</dbReference>
<dbReference type="CDD" id="cd10432">
    <property type="entry name" value="BI-1-like_bacterial"/>
    <property type="match status" value="1"/>
</dbReference>
<dbReference type="InterPro" id="IPR006214">
    <property type="entry name" value="Bax_inhibitor_1-related"/>
</dbReference>
<evidence type="ECO:0000313" key="7">
    <source>
        <dbReference type="EMBL" id="MCM2535128.1"/>
    </source>
</evidence>
<feature type="transmembrane region" description="Helical" evidence="6">
    <location>
        <begin position="187"/>
        <end position="209"/>
    </location>
</feature>
<feature type="transmembrane region" description="Helical" evidence="6">
    <location>
        <begin position="18"/>
        <end position="37"/>
    </location>
</feature>
<dbReference type="PANTHER" id="PTHR23291">
    <property type="entry name" value="BAX INHIBITOR-RELATED"/>
    <property type="match status" value="1"/>
</dbReference>
<keyword evidence="8" id="KW-1185">Reference proteome</keyword>
<name>A0ABT0WFP6_9BACI</name>
<comment type="subcellular location">
    <subcellularLocation>
        <location evidence="1">Membrane</location>
        <topology evidence="1">Multi-pass membrane protein</topology>
    </subcellularLocation>
</comment>
<comment type="caution">
    <text evidence="7">The sequence shown here is derived from an EMBL/GenBank/DDBJ whole genome shotgun (WGS) entry which is preliminary data.</text>
</comment>
<keyword evidence="5 6" id="KW-0472">Membrane</keyword>
<organism evidence="7 8">
    <name type="scientific">Neobacillus pocheonensis</name>
    <dbReference type="NCBI Taxonomy" id="363869"/>
    <lineage>
        <taxon>Bacteria</taxon>
        <taxon>Bacillati</taxon>
        <taxon>Bacillota</taxon>
        <taxon>Bacilli</taxon>
        <taxon>Bacillales</taxon>
        <taxon>Bacillaceae</taxon>
        <taxon>Neobacillus</taxon>
    </lineage>
</organism>
<reference evidence="7 8" key="1">
    <citation type="submission" date="2022-06" db="EMBL/GenBank/DDBJ databases">
        <authorList>
            <person name="Jeon C.O."/>
        </authorList>
    </citation>
    <scope>NUCLEOTIDE SEQUENCE [LARGE SCALE GENOMIC DNA]</scope>
    <source>
        <strain evidence="7 8">KCTC 13943</strain>
    </source>
</reference>
<evidence type="ECO:0000256" key="2">
    <source>
        <dbReference type="ARBA" id="ARBA00010350"/>
    </source>
</evidence>
<keyword evidence="4 6" id="KW-1133">Transmembrane helix</keyword>
<dbReference type="EMBL" id="JAMQCR010000002">
    <property type="protein sequence ID" value="MCM2535128.1"/>
    <property type="molecule type" value="Genomic_DNA"/>
</dbReference>
<dbReference type="Proteomes" id="UP001523262">
    <property type="component" value="Unassembled WGS sequence"/>
</dbReference>
<accession>A0ABT0WFP6</accession>
<protein>
    <submittedName>
        <fullName evidence="7">Bax inhibitor-1/YccA family protein</fullName>
    </submittedName>
</protein>
<dbReference type="PANTHER" id="PTHR23291:SF50">
    <property type="entry name" value="PROTEIN LIFEGUARD 4"/>
    <property type="match status" value="1"/>
</dbReference>
<evidence type="ECO:0000256" key="6">
    <source>
        <dbReference type="RuleBase" id="RU004379"/>
    </source>
</evidence>
<gene>
    <name evidence="7" type="ORF">NDK43_25800</name>
</gene>
<feature type="transmembrane region" description="Helical" evidence="6">
    <location>
        <begin position="159"/>
        <end position="175"/>
    </location>
</feature>
<comment type="similarity">
    <text evidence="2 6">Belongs to the BI1 family.</text>
</comment>
<feature type="transmembrane region" description="Helical" evidence="6">
    <location>
        <begin position="49"/>
        <end position="68"/>
    </location>
</feature>
<proteinExistence type="inferred from homology"/>
<evidence type="ECO:0000256" key="5">
    <source>
        <dbReference type="ARBA" id="ARBA00023136"/>
    </source>
</evidence>